<accession>A0A089LT15</accession>
<evidence type="ECO:0000313" key="3">
    <source>
        <dbReference type="Proteomes" id="UP000029507"/>
    </source>
</evidence>
<gene>
    <name evidence="2" type="ORF">PSTEL_03725</name>
</gene>
<proteinExistence type="predicted"/>
<name>A0A089LT15_9BACL</name>
<dbReference type="KEGG" id="pste:PSTEL_03725"/>
<feature type="region of interest" description="Disordered" evidence="1">
    <location>
        <begin position="47"/>
        <end position="75"/>
    </location>
</feature>
<organism evidence="2 3">
    <name type="scientific">Paenibacillus stellifer</name>
    <dbReference type="NCBI Taxonomy" id="169760"/>
    <lineage>
        <taxon>Bacteria</taxon>
        <taxon>Bacillati</taxon>
        <taxon>Bacillota</taxon>
        <taxon>Bacilli</taxon>
        <taxon>Bacillales</taxon>
        <taxon>Paenibacillaceae</taxon>
        <taxon>Paenibacillus</taxon>
    </lineage>
</organism>
<evidence type="ECO:0000313" key="2">
    <source>
        <dbReference type="EMBL" id="AIQ62343.1"/>
    </source>
</evidence>
<keyword evidence="3" id="KW-1185">Reference proteome</keyword>
<feature type="compositionally biased region" description="Low complexity" evidence="1">
    <location>
        <begin position="60"/>
        <end position="69"/>
    </location>
</feature>
<dbReference type="Proteomes" id="UP000029507">
    <property type="component" value="Chromosome"/>
</dbReference>
<dbReference type="EMBL" id="CP009286">
    <property type="protein sequence ID" value="AIQ62343.1"/>
    <property type="molecule type" value="Genomic_DNA"/>
</dbReference>
<evidence type="ECO:0000256" key="1">
    <source>
        <dbReference type="SAM" id="MobiDB-lite"/>
    </source>
</evidence>
<dbReference type="AlphaFoldDB" id="A0A089LT15"/>
<protein>
    <submittedName>
        <fullName evidence="2">Uncharacterized protein</fullName>
    </submittedName>
</protein>
<dbReference type="HOGENOM" id="CLU_2736289_0_0_9"/>
<reference evidence="2 3" key="1">
    <citation type="submission" date="2014-08" db="EMBL/GenBank/DDBJ databases">
        <title>Comparative genomics of the Paenibacillus odorifer group.</title>
        <authorList>
            <person name="den Bakker H.C."/>
            <person name="Tsai Y.-C."/>
            <person name="Martin N."/>
            <person name="Korlach J."/>
            <person name="Wiedmann M."/>
        </authorList>
    </citation>
    <scope>NUCLEOTIDE SEQUENCE [LARGE SCALE GENOMIC DNA]</scope>
    <source>
        <strain evidence="2 3">DSM 14472</strain>
    </source>
</reference>
<sequence length="75" mass="8542">MENKCWHFKVPGTGESEEIVIDTKDINSVYDVLRMLRGAEEAASANIPWLPSRKRKKTSTRSPKSSKNNRGYECV</sequence>